<dbReference type="GO" id="GO:0005783">
    <property type="term" value="C:endoplasmic reticulum"/>
    <property type="evidence" value="ECO:0007669"/>
    <property type="project" value="TreeGrafter"/>
</dbReference>
<reference evidence="4 5" key="1">
    <citation type="journal article" date="2023" name="Life. Sci Alliance">
        <title>Evolutionary insights into 3D genome organization and epigenetic landscape of Vigna mungo.</title>
        <authorList>
            <person name="Junaid A."/>
            <person name="Singh B."/>
            <person name="Bhatia S."/>
        </authorList>
    </citation>
    <scope>NUCLEOTIDE SEQUENCE [LARGE SCALE GENOMIC DNA]</scope>
    <source>
        <strain evidence="4">Urdbean</strain>
    </source>
</reference>
<dbReference type="PANTHER" id="PTHR45672:SF3">
    <property type="entry name" value="THIOREDOXIN DOMAIN-CONTAINING PROTEIN 5"/>
    <property type="match status" value="1"/>
</dbReference>
<keyword evidence="5" id="KW-1185">Reference proteome</keyword>
<dbReference type="SUPFAM" id="SSF52833">
    <property type="entry name" value="Thioredoxin-like"/>
    <property type="match status" value="1"/>
</dbReference>
<evidence type="ECO:0000313" key="4">
    <source>
        <dbReference type="EMBL" id="WVZ18441.1"/>
    </source>
</evidence>
<dbReference type="PANTHER" id="PTHR45672">
    <property type="entry name" value="PROTEIN DISULFIDE-ISOMERASE C17H9.14C-RELATED"/>
    <property type="match status" value="1"/>
</dbReference>
<accession>A0AAQ3P0B9</accession>
<feature type="domain" description="Thioredoxin" evidence="3">
    <location>
        <begin position="175"/>
        <end position="251"/>
    </location>
</feature>
<comment type="similarity">
    <text evidence="1">Belongs to the protein disulfide isomerase family.</text>
</comment>
<dbReference type="Proteomes" id="UP001374535">
    <property type="component" value="Chromosome 2"/>
</dbReference>
<organism evidence="4 5">
    <name type="scientific">Vigna mungo</name>
    <name type="common">Black gram</name>
    <name type="synonym">Phaseolus mungo</name>
    <dbReference type="NCBI Taxonomy" id="3915"/>
    <lineage>
        <taxon>Eukaryota</taxon>
        <taxon>Viridiplantae</taxon>
        <taxon>Streptophyta</taxon>
        <taxon>Embryophyta</taxon>
        <taxon>Tracheophyta</taxon>
        <taxon>Spermatophyta</taxon>
        <taxon>Magnoliopsida</taxon>
        <taxon>eudicotyledons</taxon>
        <taxon>Gunneridae</taxon>
        <taxon>Pentapetalae</taxon>
        <taxon>rosids</taxon>
        <taxon>fabids</taxon>
        <taxon>Fabales</taxon>
        <taxon>Fabaceae</taxon>
        <taxon>Papilionoideae</taxon>
        <taxon>50 kb inversion clade</taxon>
        <taxon>NPAAA clade</taxon>
        <taxon>indigoferoid/millettioid clade</taxon>
        <taxon>Phaseoleae</taxon>
        <taxon>Vigna</taxon>
    </lineage>
</organism>
<name>A0AAQ3P0B9_VIGMU</name>
<dbReference type="GO" id="GO:0006457">
    <property type="term" value="P:protein folding"/>
    <property type="evidence" value="ECO:0007669"/>
    <property type="project" value="TreeGrafter"/>
</dbReference>
<gene>
    <name evidence="4" type="ORF">V8G54_005763</name>
</gene>
<proteinExistence type="inferred from homology"/>
<dbReference type="InterPro" id="IPR013766">
    <property type="entry name" value="Thioredoxin_domain"/>
</dbReference>
<protein>
    <recommendedName>
        <fullName evidence="3">Thioredoxin domain-containing protein</fullName>
    </recommendedName>
</protein>
<dbReference type="Gene3D" id="3.40.30.10">
    <property type="entry name" value="Glutaredoxin"/>
    <property type="match status" value="1"/>
</dbReference>
<dbReference type="InterPro" id="IPR036249">
    <property type="entry name" value="Thioredoxin-like_sf"/>
</dbReference>
<sequence>MVKLDGNNEKNEKVNPRFDRLELPHPKSAFEGKQTQAQSTALNARFTAKRVHTQAPDSAVTEEASAQRWICRSAVGATLSFPLTFPPFPNPFNTILTILYHLNRFEVIVQTILKHSWLHLMITKHIIRVKQFVRRERCEGLAETFCKENILFSLTSGLCRRKNYTVAITDTLRIKEKDTAWFVKFFVPCNNLGSLWDDLGKTMEGEDEIEVGEVDCGMEETFCSKVDIHSYPTFKVFYDGEEVARYQDFMDSALLIPLYSSTQFKSPTLGFYWIHLVNLEVYLFRWEIISPIPFTISTVAVHLCLLLLRPSLSGRIHAKGTPMLKSVFKSVRLSPYSDRPVCDLIGSRPSRGCPVS</sequence>
<dbReference type="InterPro" id="IPR051063">
    <property type="entry name" value="PDI"/>
</dbReference>
<dbReference type="GO" id="GO:0003756">
    <property type="term" value="F:protein disulfide isomerase activity"/>
    <property type="evidence" value="ECO:0007669"/>
    <property type="project" value="TreeGrafter"/>
</dbReference>
<keyword evidence="2" id="KW-0732">Signal</keyword>
<dbReference type="Pfam" id="PF00085">
    <property type="entry name" value="Thioredoxin"/>
    <property type="match status" value="1"/>
</dbReference>
<evidence type="ECO:0000256" key="2">
    <source>
        <dbReference type="ARBA" id="ARBA00022729"/>
    </source>
</evidence>
<dbReference type="EMBL" id="CP144699">
    <property type="protein sequence ID" value="WVZ18441.1"/>
    <property type="molecule type" value="Genomic_DNA"/>
</dbReference>
<evidence type="ECO:0000256" key="1">
    <source>
        <dbReference type="ARBA" id="ARBA00006347"/>
    </source>
</evidence>
<dbReference type="AlphaFoldDB" id="A0AAQ3P0B9"/>
<evidence type="ECO:0000259" key="3">
    <source>
        <dbReference type="Pfam" id="PF00085"/>
    </source>
</evidence>
<evidence type="ECO:0000313" key="5">
    <source>
        <dbReference type="Proteomes" id="UP001374535"/>
    </source>
</evidence>